<dbReference type="Gene3D" id="1.10.510.10">
    <property type="entry name" value="Transferase(Phosphotransferase) domain 1"/>
    <property type="match status" value="1"/>
</dbReference>
<keyword evidence="4" id="KW-1185">Reference proteome</keyword>
<sequence length="313" mass="34996">MAALPSIGQVLKGRASAYTIVKELHRAVDNGVVFLATNLANERFIVKSIAGHWRLRNEADILKRYQLKTPFLRPLVDELQDPAEPPSIVLKYLDSDLLTESNKKRLSRPDIKRVAKCLLETLRVLHSDGLVHTDVKLDNVFVDLGPQSGGQRFSAIQLGDCGGVVSQDSMFARDGHLIGAGFTRSPEATFRLPWGTATDIWSFGNAVLSLLYGGGYHLFNPGIEGLKVKDQENELTVLKRMYKFFGPYPQSCDDFNDSDTIPEIPPADKAFILKIMKLDPRDRPTADQLLEDEWFTEESEDTRVPLPEEESPS</sequence>
<dbReference type="EMBL" id="JANBVN010000187">
    <property type="protein sequence ID" value="KAJ9134199.1"/>
    <property type="molecule type" value="Genomic_DNA"/>
</dbReference>
<dbReference type="GO" id="GO:0005737">
    <property type="term" value="C:cytoplasm"/>
    <property type="evidence" value="ECO:0007669"/>
    <property type="project" value="TreeGrafter"/>
</dbReference>
<dbReference type="PROSITE" id="PS00108">
    <property type="entry name" value="PROTEIN_KINASE_ST"/>
    <property type="match status" value="1"/>
</dbReference>
<accession>A0AA38RAK5</accession>
<dbReference type="AlphaFoldDB" id="A0AA38RAK5"/>
<evidence type="ECO:0000256" key="1">
    <source>
        <dbReference type="SAM" id="MobiDB-lite"/>
    </source>
</evidence>
<dbReference type="GO" id="GO:0051598">
    <property type="term" value="P:meiotic recombination checkpoint signaling"/>
    <property type="evidence" value="ECO:0007669"/>
    <property type="project" value="TreeGrafter"/>
</dbReference>
<dbReference type="InterPro" id="IPR000719">
    <property type="entry name" value="Prot_kinase_dom"/>
</dbReference>
<comment type="caution">
    <text evidence="3">The sequence shown here is derived from an EMBL/GenBank/DDBJ whole genome shotgun (WGS) entry which is preliminary data.</text>
</comment>
<feature type="compositionally biased region" description="Acidic residues" evidence="1">
    <location>
        <begin position="289"/>
        <end position="300"/>
    </location>
</feature>
<dbReference type="SMART" id="SM00220">
    <property type="entry name" value="S_TKc"/>
    <property type="match status" value="1"/>
</dbReference>
<dbReference type="Pfam" id="PF00069">
    <property type="entry name" value="Pkinase"/>
    <property type="match status" value="1"/>
</dbReference>
<dbReference type="GO" id="GO:0005634">
    <property type="term" value="C:nucleus"/>
    <property type="evidence" value="ECO:0007669"/>
    <property type="project" value="TreeGrafter"/>
</dbReference>
<dbReference type="PANTHER" id="PTHR44167:SF24">
    <property type="entry name" value="SERINE_THREONINE-PROTEIN KINASE CHK2"/>
    <property type="match status" value="1"/>
</dbReference>
<keyword evidence="3" id="KW-0808">Transferase</keyword>
<evidence type="ECO:0000259" key="2">
    <source>
        <dbReference type="PROSITE" id="PS50011"/>
    </source>
</evidence>
<dbReference type="InterPro" id="IPR011009">
    <property type="entry name" value="Kinase-like_dom_sf"/>
</dbReference>
<dbReference type="Proteomes" id="UP001174691">
    <property type="component" value="Unassembled WGS sequence"/>
</dbReference>
<keyword evidence="3" id="KW-0418">Kinase</keyword>
<organism evidence="3 4">
    <name type="scientific">Coniochaeta hoffmannii</name>
    <dbReference type="NCBI Taxonomy" id="91930"/>
    <lineage>
        <taxon>Eukaryota</taxon>
        <taxon>Fungi</taxon>
        <taxon>Dikarya</taxon>
        <taxon>Ascomycota</taxon>
        <taxon>Pezizomycotina</taxon>
        <taxon>Sordariomycetes</taxon>
        <taxon>Sordariomycetidae</taxon>
        <taxon>Coniochaetales</taxon>
        <taxon>Coniochaetaceae</taxon>
        <taxon>Coniochaeta</taxon>
    </lineage>
</organism>
<protein>
    <submittedName>
        <fullName evidence="3">Kinase-like protein</fullName>
    </submittedName>
</protein>
<dbReference type="GO" id="GO:0004674">
    <property type="term" value="F:protein serine/threonine kinase activity"/>
    <property type="evidence" value="ECO:0007669"/>
    <property type="project" value="TreeGrafter"/>
</dbReference>
<dbReference type="GO" id="GO:0005524">
    <property type="term" value="F:ATP binding"/>
    <property type="evidence" value="ECO:0007669"/>
    <property type="project" value="InterPro"/>
</dbReference>
<proteinExistence type="predicted"/>
<evidence type="ECO:0000313" key="3">
    <source>
        <dbReference type="EMBL" id="KAJ9134199.1"/>
    </source>
</evidence>
<dbReference type="PANTHER" id="PTHR44167">
    <property type="entry name" value="OVARIAN-SPECIFIC SERINE/THREONINE-PROTEIN KINASE LOK-RELATED"/>
    <property type="match status" value="1"/>
</dbReference>
<dbReference type="SUPFAM" id="SSF56112">
    <property type="entry name" value="Protein kinase-like (PK-like)"/>
    <property type="match status" value="1"/>
</dbReference>
<feature type="region of interest" description="Disordered" evidence="1">
    <location>
        <begin position="287"/>
        <end position="313"/>
    </location>
</feature>
<gene>
    <name evidence="3" type="ORF">NKR19_g8756</name>
</gene>
<dbReference type="InterPro" id="IPR008271">
    <property type="entry name" value="Ser/Thr_kinase_AS"/>
</dbReference>
<feature type="domain" description="Protein kinase" evidence="2">
    <location>
        <begin position="1"/>
        <end position="295"/>
    </location>
</feature>
<evidence type="ECO:0000313" key="4">
    <source>
        <dbReference type="Proteomes" id="UP001174691"/>
    </source>
</evidence>
<reference evidence="3" key="1">
    <citation type="submission" date="2022-07" db="EMBL/GenBank/DDBJ databases">
        <title>Fungi with potential for degradation of polypropylene.</title>
        <authorList>
            <person name="Gostincar C."/>
        </authorList>
    </citation>
    <scope>NUCLEOTIDE SEQUENCE</scope>
    <source>
        <strain evidence="3">EXF-13287</strain>
    </source>
</reference>
<name>A0AA38RAK5_9PEZI</name>
<dbReference type="PROSITE" id="PS50011">
    <property type="entry name" value="PROTEIN_KINASE_DOM"/>
    <property type="match status" value="1"/>
</dbReference>